<dbReference type="EMBL" id="KK117580">
    <property type="protein sequence ID" value="KFM70858.1"/>
    <property type="molecule type" value="Genomic_DNA"/>
</dbReference>
<dbReference type="Gene3D" id="3.10.10.10">
    <property type="entry name" value="HIV Type 1 Reverse Transcriptase, subunit A, domain 1"/>
    <property type="match status" value="1"/>
</dbReference>
<name>A0A087U0G9_STEMI</name>
<dbReference type="Gene3D" id="3.30.70.270">
    <property type="match status" value="1"/>
</dbReference>
<gene>
    <name evidence="1" type="ORF">X975_22855</name>
</gene>
<feature type="non-terminal residue" evidence="1">
    <location>
        <position position="190"/>
    </location>
</feature>
<evidence type="ECO:0000313" key="2">
    <source>
        <dbReference type="Proteomes" id="UP000054359"/>
    </source>
</evidence>
<dbReference type="GO" id="GO:0071897">
    <property type="term" value="P:DNA biosynthetic process"/>
    <property type="evidence" value="ECO:0007669"/>
    <property type="project" value="UniProtKB-ARBA"/>
</dbReference>
<accession>A0A087U0G9</accession>
<dbReference type="InterPro" id="IPR043128">
    <property type="entry name" value="Rev_trsase/Diguanyl_cyclase"/>
</dbReference>
<reference evidence="1 2" key="1">
    <citation type="submission" date="2013-11" db="EMBL/GenBank/DDBJ databases">
        <title>Genome sequencing of Stegodyphus mimosarum.</title>
        <authorList>
            <person name="Bechsgaard J."/>
        </authorList>
    </citation>
    <scope>NUCLEOTIDE SEQUENCE [LARGE SCALE GENOMIC DNA]</scope>
</reference>
<sequence>MLGDNLPIFTNVSGECKLFTTLDLAHAYLQIPLSEQDKLKTAFITPDETGQFERMTFGKLADEDLETWNNPREIQEQARGRIEEQQVKMKQRFDRKRCRTLIFDKGEIIGMRCVPKATGQHTKTQLKYRGPFTITEVLPSDSYRITQLEEKDRGCYFTTTAHVSQLKPQRCEPPGLTTMTTIKILTSYQA</sequence>
<protein>
    <submittedName>
        <fullName evidence="1">Uncharacterized protein</fullName>
    </submittedName>
</protein>
<dbReference type="InterPro" id="IPR043502">
    <property type="entry name" value="DNA/RNA_pol_sf"/>
</dbReference>
<dbReference type="SUPFAM" id="SSF56672">
    <property type="entry name" value="DNA/RNA polymerases"/>
    <property type="match status" value="1"/>
</dbReference>
<proteinExistence type="predicted"/>
<evidence type="ECO:0000313" key="1">
    <source>
        <dbReference type="EMBL" id="KFM70858.1"/>
    </source>
</evidence>
<dbReference type="Proteomes" id="UP000054359">
    <property type="component" value="Unassembled WGS sequence"/>
</dbReference>
<dbReference type="AlphaFoldDB" id="A0A087U0G9"/>
<keyword evidence="2" id="KW-1185">Reference proteome</keyword>
<organism evidence="1 2">
    <name type="scientific">Stegodyphus mimosarum</name>
    <name type="common">African social velvet spider</name>
    <dbReference type="NCBI Taxonomy" id="407821"/>
    <lineage>
        <taxon>Eukaryota</taxon>
        <taxon>Metazoa</taxon>
        <taxon>Ecdysozoa</taxon>
        <taxon>Arthropoda</taxon>
        <taxon>Chelicerata</taxon>
        <taxon>Arachnida</taxon>
        <taxon>Araneae</taxon>
        <taxon>Araneomorphae</taxon>
        <taxon>Entelegynae</taxon>
        <taxon>Eresoidea</taxon>
        <taxon>Eresidae</taxon>
        <taxon>Stegodyphus</taxon>
    </lineage>
</organism>
<dbReference type="OrthoDB" id="6511622at2759"/>